<evidence type="ECO:0000313" key="4">
    <source>
        <dbReference type="EMBL" id="KAF5333356.1"/>
    </source>
</evidence>
<dbReference type="GO" id="GO:0008081">
    <property type="term" value="F:phosphoric diester hydrolase activity"/>
    <property type="evidence" value="ECO:0007669"/>
    <property type="project" value="TreeGrafter"/>
</dbReference>
<keyword evidence="1" id="KW-0378">Hydrolase</keyword>
<dbReference type="Proteomes" id="UP000541558">
    <property type="component" value="Unassembled WGS sequence"/>
</dbReference>
<evidence type="ECO:0000256" key="2">
    <source>
        <dbReference type="ARBA" id="ARBA00023180"/>
    </source>
</evidence>
<dbReference type="GO" id="GO:0005615">
    <property type="term" value="C:extracellular space"/>
    <property type="evidence" value="ECO:0007669"/>
    <property type="project" value="TreeGrafter"/>
</dbReference>
<dbReference type="InterPro" id="IPR029052">
    <property type="entry name" value="Metallo-depent_PP-like"/>
</dbReference>
<dbReference type="GO" id="GO:0004309">
    <property type="term" value="F:exopolyphosphatase activity"/>
    <property type="evidence" value="ECO:0007669"/>
    <property type="project" value="TreeGrafter"/>
</dbReference>
<reference evidence="4 5" key="1">
    <citation type="journal article" date="2020" name="ISME J.">
        <title>Uncovering the hidden diversity of litter-decomposition mechanisms in mushroom-forming fungi.</title>
        <authorList>
            <person name="Floudas D."/>
            <person name="Bentzer J."/>
            <person name="Ahren D."/>
            <person name="Johansson T."/>
            <person name="Persson P."/>
            <person name="Tunlid A."/>
        </authorList>
    </citation>
    <scope>NUCLEOTIDE SEQUENCE [LARGE SCALE GENOMIC DNA]</scope>
    <source>
        <strain evidence="4 5">CBS 175.51</strain>
    </source>
</reference>
<dbReference type="OrthoDB" id="348678at2759"/>
<evidence type="ECO:0008006" key="6">
    <source>
        <dbReference type="Google" id="ProtNLM"/>
    </source>
</evidence>
<sequence length="639" mass="72487">MLGLLLVGYLLRESQCRMLALSIAVVVLGLQVASSPLGAAVQVPLSMQGDVPEALDISRPKKLHGRFLHITDIHPDGHYKAHAAESKACHRKNPKKKSKNVSGYYGTSYSECDSSFRLSNFTLDYLAENWASEIDFVVWTGDSARHDNDHQLPRTPDEIFDLNRAVTAKMESVFTHRGIPVVPSLGKPISNPCSVLSVSPLARFSAPLYVLPYELTLITPSFVLADLGFTNSHSPLPSPLFPFAAHNILEPGPNRVTTEFTSIWKSFIPFNYRQVFHRGAYYSSEVVPNQLAIIALNTLYFYDSNKAVNGCPYNDPDDPGNLELDWLEVRLQEYLERDMQVWITGHVPPSPGNYFPECFVRYVELALRYQNVVLGHLFGHMNVDHFFFLESIDLEIIPESKKAVRTAGNDLALYNVLLEEFAALPTNKKINLDEYAAVNVAPSVVPNYLPSFRIFSYNVTDTLDSIEPEGGKKKKKPAPKKPPKRKHGHRRGERGDKDKHCTEEKYQNSWKCHLDEPWNSDENSPSRTNRFWSPLGYAQYIMPNLDEANKTHPPVFELEYVTFPVEMLQAEAERDNFLIPARHLPGELLAENTTKSKFAPYSLPDLTIPSWVRLAKRIADEKRVKLRKRFKKYMFSGGY</sequence>
<dbReference type="PANTHER" id="PTHR10340">
    <property type="entry name" value="SPHINGOMYELIN PHOSPHODIESTERASE"/>
    <property type="match status" value="1"/>
</dbReference>
<dbReference type="EMBL" id="JAACJK010000109">
    <property type="protein sequence ID" value="KAF5333356.1"/>
    <property type="molecule type" value="Genomic_DNA"/>
</dbReference>
<dbReference type="AlphaFoldDB" id="A0A8H5FE21"/>
<organism evidence="4 5">
    <name type="scientific">Ephemerocybe angulata</name>
    <dbReference type="NCBI Taxonomy" id="980116"/>
    <lineage>
        <taxon>Eukaryota</taxon>
        <taxon>Fungi</taxon>
        <taxon>Dikarya</taxon>
        <taxon>Basidiomycota</taxon>
        <taxon>Agaricomycotina</taxon>
        <taxon>Agaricomycetes</taxon>
        <taxon>Agaricomycetidae</taxon>
        <taxon>Agaricales</taxon>
        <taxon>Agaricineae</taxon>
        <taxon>Psathyrellaceae</taxon>
        <taxon>Ephemerocybe</taxon>
    </lineage>
</organism>
<comment type="caution">
    <text evidence="4">The sequence shown here is derived from an EMBL/GenBank/DDBJ whole genome shotgun (WGS) entry which is preliminary data.</text>
</comment>
<keyword evidence="5" id="KW-1185">Reference proteome</keyword>
<gene>
    <name evidence="4" type="ORF">D9611_002603</name>
</gene>
<feature type="compositionally biased region" description="Basic residues" evidence="3">
    <location>
        <begin position="472"/>
        <end position="492"/>
    </location>
</feature>
<name>A0A8H5FE21_9AGAR</name>
<dbReference type="SUPFAM" id="SSF56300">
    <property type="entry name" value="Metallo-dependent phosphatases"/>
    <property type="match status" value="1"/>
</dbReference>
<dbReference type="GO" id="GO:0006798">
    <property type="term" value="P:polyphosphate catabolic process"/>
    <property type="evidence" value="ECO:0007669"/>
    <property type="project" value="TreeGrafter"/>
</dbReference>
<evidence type="ECO:0000313" key="5">
    <source>
        <dbReference type="Proteomes" id="UP000541558"/>
    </source>
</evidence>
<dbReference type="GO" id="GO:0000298">
    <property type="term" value="F:endopolyphosphatase activity"/>
    <property type="evidence" value="ECO:0007669"/>
    <property type="project" value="TreeGrafter"/>
</dbReference>
<dbReference type="PANTHER" id="PTHR10340:SF55">
    <property type="entry name" value="ENDOPOLYPHOSPHATASE"/>
    <property type="match status" value="1"/>
</dbReference>
<accession>A0A8H5FE21</accession>
<evidence type="ECO:0000256" key="1">
    <source>
        <dbReference type="ARBA" id="ARBA00022801"/>
    </source>
</evidence>
<protein>
    <recommendedName>
        <fullName evidence="6">Endopolyphosphatase</fullName>
    </recommendedName>
</protein>
<feature type="compositionally biased region" description="Basic and acidic residues" evidence="3">
    <location>
        <begin position="493"/>
        <end position="502"/>
    </location>
</feature>
<dbReference type="GO" id="GO:0000324">
    <property type="term" value="C:fungal-type vacuole"/>
    <property type="evidence" value="ECO:0007669"/>
    <property type="project" value="TreeGrafter"/>
</dbReference>
<feature type="region of interest" description="Disordered" evidence="3">
    <location>
        <begin position="466"/>
        <end position="502"/>
    </location>
</feature>
<proteinExistence type="predicted"/>
<keyword evidence="2" id="KW-0325">Glycoprotein</keyword>
<evidence type="ECO:0000256" key="3">
    <source>
        <dbReference type="SAM" id="MobiDB-lite"/>
    </source>
</evidence>